<gene>
    <name evidence="2" type="ORF">SAMN05192576_0180</name>
</gene>
<dbReference type="AlphaFoldDB" id="A0A1H0L4Y5"/>
<dbReference type="OrthoDB" id="9809840at2"/>
<name>A0A1H0L4Y5_9ACTN</name>
<feature type="transmembrane region" description="Helical" evidence="1">
    <location>
        <begin position="28"/>
        <end position="48"/>
    </location>
</feature>
<organism evidence="2 3">
    <name type="scientific">Nocardioides szechwanensis</name>
    <dbReference type="NCBI Taxonomy" id="1005944"/>
    <lineage>
        <taxon>Bacteria</taxon>
        <taxon>Bacillati</taxon>
        <taxon>Actinomycetota</taxon>
        <taxon>Actinomycetes</taxon>
        <taxon>Propionibacteriales</taxon>
        <taxon>Nocardioidaceae</taxon>
        <taxon>Nocardioides</taxon>
    </lineage>
</organism>
<keyword evidence="1" id="KW-0472">Membrane</keyword>
<evidence type="ECO:0008006" key="4">
    <source>
        <dbReference type="Google" id="ProtNLM"/>
    </source>
</evidence>
<dbReference type="EMBL" id="FNIC01000011">
    <property type="protein sequence ID" value="SDO63277.1"/>
    <property type="molecule type" value="Genomic_DNA"/>
</dbReference>
<keyword evidence="1" id="KW-0812">Transmembrane</keyword>
<dbReference type="STRING" id="1005944.SAMN05192576_0180"/>
<dbReference type="RefSeq" id="WP_091026907.1">
    <property type="nucleotide sequence ID" value="NZ_BKAE01000016.1"/>
</dbReference>
<reference evidence="2 3" key="1">
    <citation type="submission" date="2016-10" db="EMBL/GenBank/DDBJ databases">
        <authorList>
            <person name="de Groot N.N."/>
        </authorList>
    </citation>
    <scope>NUCLEOTIDE SEQUENCE [LARGE SCALE GENOMIC DNA]</scope>
    <source>
        <strain evidence="2 3">CGMCC 1.11147</strain>
    </source>
</reference>
<dbReference type="Pfam" id="PF11303">
    <property type="entry name" value="DUF3105"/>
    <property type="match status" value="1"/>
</dbReference>
<protein>
    <recommendedName>
        <fullName evidence="4">DUF3105 domain-containing protein</fullName>
    </recommendedName>
</protein>
<evidence type="ECO:0000313" key="3">
    <source>
        <dbReference type="Proteomes" id="UP000199004"/>
    </source>
</evidence>
<evidence type="ECO:0000256" key="1">
    <source>
        <dbReference type="SAM" id="Phobius"/>
    </source>
</evidence>
<proteinExistence type="predicted"/>
<sequence>MAKQAKSDRQKVIDDIRKKQKGADKRRGYMIVGVCVVVALLIVGAAAYRPVMNWIDLRGFEDLDLESIGAPASACGKVETKPAEGSNDHIPTGTPVVYDDAPPAFGPHWNELNVAPAPMDDKFYFADERPELESLVHNLEHGYTIVWYDETIADDEDAVTELQAVAKKFPGTDNYRYKFIAAPWTSDDADGAEFPDGQHIAYTHWSAGGEGETDPEKAEGVWQYCSEFSGEALEEFMIDYPYLDSPEPDAM</sequence>
<keyword evidence="3" id="KW-1185">Reference proteome</keyword>
<dbReference type="Proteomes" id="UP000199004">
    <property type="component" value="Unassembled WGS sequence"/>
</dbReference>
<keyword evidence="1" id="KW-1133">Transmembrane helix</keyword>
<evidence type="ECO:0000313" key="2">
    <source>
        <dbReference type="EMBL" id="SDO63277.1"/>
    </source>
</evidence>
<accession>A0A1H0L4Y5</accession>
<dbReference type="InterPro" id="IPR021454">
    <property type="entry name" value="DUF3105"/>
</dbReference>